<protein>
    <submittedName>
        <fullName evidence="2">Uncharacterized protein</fullName>
    </submittedName>
</protein>
<evidence type="ECO:0000256" key="1">
    <source>
        <dbReference type="SAM" id="MobiDB-lite"/>
    </source>
</evidence>
<gene>
    <name evidence="2" type="ORF">D9C73_024463</name>
</gene>
<reference evidence="2 3" key="1">
    <citation type="submission" date="2019-01" db="EMBL/GenBank/DDBJ databases">
        <title>Genome Assembly of Collichthys lucidus.</title>
        <authorList>
            <person name="Cai M."/>
            <person name="Xiao S."/>
        </authorList>
    </citation>
    <scope>NUCLEOTIDE SEQUENCE [LARGE SCALE GENOMIC DNA]</scope>
    <source>
        <strain evidence="2">JT15FE1705JMU</strain>
        <tissue evidence="2">Muscle</tissue>
    </source>
</reference>
<feature type="compositionally biased region" description="Pro residues" evidence="1">
    <location>
        <begin position="95"/>
        <end position="118"/>
    </location>
</feature>
<name>A0A4U5VQB5_COLLU</name>
<keyword evidence="3" id="KW-1185">Reference proteome</keyword>
<organism evidence="2 3">
    <name type="scientific">Collichthys lucidus</name>
    <name type="common">Big head croaker</name>
    <name type="synonym">Sciaena lucida</name>
    <dbReference type="NCBI Taxonomy" id="240159"/>
    <lineage>
        <taxon>Eukaryota</taxon>
        <taxon>Metazoa</taxon>
        <taxon>Chordata</taxon>
        <taxon>Craniata</taxon>
        <taxon>Vertebrata</taxon>
        <taxon>Euteleostomi</taxon>
        <taxon>Actinopterygii</taxon>
        <taxon>Neopterygii</taxon>
        <taxon>Teleostei</taxon>
        <taxon>Neoteleostei</taxon>
        <taxon>Acanthomorphata</taxon>
        <taxon>Eupercaria</taxon>
        <taxon>Sciaenidae</taxon>
        <taxon>Collichthys</taxon>
    </lineage>
</organism>
<dbReference type="AlphaFoldDB" id="A0A4U5VQB5"/>
<dbReference type="EMBL" id="CM014098">
    <property type="protein sequence ID" value="TKS90331.1"/>
    <property type="molecule type" value="Genomic_DNA"/>
</dbReference>
<feature type="region of interest" description="Disordered" evidence="1">
    <location>
        <begin position="95"/>
        <end position="167"/>
    </location>
</feature>
<sequence length="300" mass="32413">MKALYELLINGCTNQQPTTSPPPIQPTTSPPLIKPTIQPSTSPLLIQPTTSSLLIQLTTSPPPIQPTTSPPLIQPTILPTTSPPLIQPTIQLTTSPPPIQLTTSPPPIQPTTSPPPIQPTIQPATSPPPIQPTIQPATSPPPIQPTTSPPIPPITEPPQQKRKCNHGILKGDPYYPVKRVIRCKMLKVSFTMIKSLRYTQWNCKHLIWKPLYPPNFNVFSGDPNEVGGVGVLFTLFLPLPRNNVLISKSPSDATHAVVEGLIRETERNRGNVKSGATAVLGDSSAHSNQNVSVLHYSGEV</sequence>
<evidence type="ECO:0000313" key="3">
    <source>
        <dbReference type="Proteomes" id="UP000298787"/>
    </source>
</evidence>
<feature type="region of interest" description="Disordered" evidence="1">
    <location>
        <begin position="13"/>
        <end position="42"/>
    </location>
</feature>
<feature type="compositionally biased region" description="Pro residues" evidence="1">
    <location>
        <begin position="19"/>
        <end position="33"/>
    </location>
</feature>
<accession>A0A4U5VQB5</accession>
<evidence type="ECO:0000313" key="2">
    <source>
        <dbReference type="EMBL" id="TKS90331.1"/>
    </source>
</evidence>
<dbReference type="PRINTS" id="PR01217">
    <property type="entry name" value="PRICHEXTENSN"/>
</dbReference>
<dbReference type="Proteomes" id="UP000298787">
    <property type="component" value="Chromosome 21"/>
</dbReference>
<proteinExistence type="predicted"/>
<dbReference type="STRING" id="240159.A0A4U5VQB5"/>
<feature type="compositionally biased region" description="Pro residues" evidence="1">
    <location>
        <begin position="138"/>
        <end position="156"/>
    </location>
</feature>